<organism evidence="5 6">
    <name type="scientific">Candidatus Scatosoma pullistercoris</name>
    <dbReference type="NCBI Taxonomy" id="2840934"/>
    <lineage>
        <taxon>Bacteria</taxon>
        <taxon>Bacillati</taxon>
        <taxon>Bacillota</taxon>
        <taxon>Clostridia</taxon>
        <taxon>Candidatus Scatosoma</taxon>
    </lineage>
</organism>
<dbReference type="GO" id="GO:0004609">
    <property type="term" value="F:phosphatidylserine decarboxylase activity"/>
    <property type="evidence" value="ECO:0007669"/>
    <property type="project" value="InterPro"/>
</dbReference>
<dbReference type="EMBL" id="DVMZ01000088">
    <property type="protein sequence ID" value="HIU59117.1"/>
    <property type="molecule type" value="Genomic_DNA"/>
</dbReference>
<evidence type="ECO:0000256" key="4">
    <source>
        <dbReference type="ARBA" id="ARBA00023317"/>
    </source>
</evidence>
<evidence type="ECO:0000313" key="5">
    <source>
        <dbReference type="EMBL" id="HIU59117.1"/>
    </source>
</evidence>
<dbReference type="InterPro" id="IPR003817">
    <property type="entry name" value="PS_Dcarbxylase"/>
</dbReference>
<evidence type="ECO:0000313" key="6">
    <source>
        <dbReference type="Proteomes" id="UP000824081"/>
    </source>
</evidence>
<name>A0A9D1MF44_9FIRM</name>
<keyword evidence="3" id="KW-0456">Lyase</keyword>
<sequence>MREIIKKEALRPAASLRFLYGTGPGRCLLGILCSRRLSQAVGKFLDSRFSKVFIRGFIRRNRIDMSQYEQTSYRSFNDFFTRRIRPECRPFDFSPEAFVSPCDAKLSVFPVDEGSRFEIKGFSYSVEELLKDKTLAEKYEGGLCFVFRLGVEDYHRYFYIDDGVKGENVFIPGKLHTVQPAALEKRRVFAENCREYTSMQTEHFGLVTQTEVGAMMVGRIVNNDGAGECRRGKEKGRFEFGGSTVVLLVEKDRVTPDAELLENTRRGDETAVKCGERLGVAFRPAAPEGAQAPEYV</sequence>
<reference evidence="5" key="1">
    <citation type="submission" date="2020-10" db="EMBL/GenBank/DDBJ databases">
        <authorList>
            <person name="Gilroy R."/>
        </authorList>
    </citation>
    <scope>NUCLEOTIDE SEQUENCE</scope>
    <source>
        <strain evidence="5">11687</strain>
    </source>
</reference>
<dbReference type="AlphaFoldDB" id="A0A9D1MF44"/>
<evidence type="ECO:0000256" key="3">
    <source>
        <dbReference type="ARBA" id="ARBA00023239"/>
    </source>
</evidence>
<dbReference type="Proteomes" id="UP000824081">
    <property type="component" value="Unassembled WGS sequence"/>
</dbReference>
<keyword evidence="2" id="KW-0865">Zymogen</keyword>
<dbReference type="GO" id="GO:0008654">
    <property type="term" value="P:phospholipid biosynthetic process"/>
    <property type="evidence" value="ECO:0007669"/>
    <property type="project" value="InterPro"/>
</dbReference>
<gene>
    <name evidence="5" type="ORF">IAC57_03340</name>
</gene>
<dbReference type="PANTHER" id="PTHR10067">
    <property type="entry name" value="PHOSPHATIDYLSERINE DECARBOXYLASE"/>
    <property type="match status" value="1"/>
</dbReference>
<comment type="caution">
    <text evidence="5">The sequence shown here is derived from an EMBL/GenBank/DDBJ whole genome shotgun (WGS) entry which is preliminary data.</text>
</comment>
<accession>A0A9D1MF44</accession>
<evidence type="ECO:0000256" key="1">
    <source>
        <dbReference type="ARBA" id="ARBA00022793"/>
    </source>
</evidence>
<reference evidence="5" key="2">
    <citation type="journal article" date="2021" name="PeerJ">
        <title>Extensive microbial diversity within the chicken gut microbiome revealed by metagenomics and culture.</title>
        <authorList>
            <person name="Gilroy R."/>
            <person name="Ravi A."/>
            <person name="Getino M."/>
            <person name="Pursley I."/>
            <person name="Horton D.L."/>
            <person name="Alikhan N.F."/>
            <person name="Baker D."/>
            <person name="Gharbi K."/>
            <person name="Hall N."/>
            <person name="Watson M."/>
            <person name="Adriaenssens E.M."/>
            <person name="Foster-Nyarko E."/>
            <person name="Jarju S."/>
            <person name="Secka A."/>
            <person name="Antonio M."/>
            <person name="Oren A."/>
            <person name="Chaudhuri R.R."/>
            <person name="La Ragione R."/>
            <person name="Hildebrand F."/>
            <person name="Pallen M.J."/>
        </authorList>
    </citation>
    <scope>NUCLEOTIDE SEQUENCE</scope>
    <source>
        <strain evidence="5">11687</strain>
    </source>
</reference>
<dbReference type="Pfam" id="PF02666">
    <property type="entry name" value="PS_Dcarbxylase"/>
    <property type="match status" value="1"/>
</dbReference>
<evidence type="ECO:0000256" key="2">
    <source>
        <dbReference type="ARBA" id="ARBA00023145"/>
    </source>
</evidence>
<keyword evidence="4" id="KW-0670">Pyruvate</keyword>
<protein>
    <submittedName>
        <fullName evidence="5">Phosphatidylserine decarboxylase</fullName>
    </submittedName>
</protein>
<keyword evidence="1" id="KW-0210">Decarboxylase</keyword>
<proteinExistence type="predicted"/>